<gene>
    <name evidence="1" type="ORF">PoB_005710200</name>
</gene>
<protein>
    <submittedName>
        <fullName evidence="1">Uncharacterized protein</fullName>
    </submittedName>
</protein>
<proteinExistence type="predicted"/>
<sequence>MVEDRELYFTSAGFGSNITLNPILRPEGGQDYFCTNNMEENTKKFVFYSRDPPVLPLESNANSTAQRWMSLHTSLDPNTLISSPKMYKTGTCQ</sequence>
<name>A0AAV4CG69_9GAST</name>
<dbReference type="AlphaFoldDB" id="A0AAV4CG69"/>
<dbReference type="EMBL" id="BLXT01006250">
    <property type="protein sequence ID" value="GFO30597.1"/>
    <property type="molecule type" value="Genomic_DNA"/>
</dbReference>
<accession>A0AAV4CG69</accession>
<dbReference type="Proteomes" id="UP000735302">
    <property type="component" value="Unassembled WGS sequence"/>
</dbReference>
<reference evidence="1 2" key="1">
    <citation type="journal article" date="2021" name="Elife">
        <title>Chloroplast acquisition without the gene transfer in kleptoplastic sea slugs, Plakobranchus ocellatus.</title>
        <authorList>
            <person name="Maeda T."/>
            <person name="Takahashi S."/>
            <person name="Yoshida T."/>
            <person name="Shimamura S."/>
            <person name="Takaki Y."/>
            <person name="Nagai Y."/>
            <person name="Toyoda A."/>
            <person name="Suzuki Y."/>
            <person name="Arimoto A."/>
            <person name="Ishii H."/>
            <person name="Satoh N."/>
            <person name="Nishiyama T."/>
            <person name="Hasebe M."/>
            <person name="Maruyama T."/>
            <person name="Minagawa J."/>
            <person name="Obokata J."/>
            <person name="Shigenobu S."/>
        </authorList>
    </citation>
    <scope>NUCLEOTIDE SEQUENCE [LARGE SCALE GENOMIC DNA]</scope>
</reference>
<organism evidence="1 2">
    <name type="scientific">Plakobranchus ocellatus</name>
    <dbReference type="NCBI Taxonomy" id="259542"/>
    <lineage>
        <taxon>Eukaryota</taxon>
        <taxon>Metazoa</taxon>
        <taxon>Spiralia</taxon>
        <taxon>Lophotrochozoa</taxon>
        <taxon>Mollusca</taxon>
        <taxon>Gastropoda</taxon>
        <taxon>Heterobranchia</taxon>
        <taxon>Euthyneura</taxon>
        <taxon>Panpulmonata</taxon>
        <taxon>Sacoglossa</taxon>
        <taxon>Placobranchoidea</taxon>
        <taxon>Plakobranchidae</taxon>
        <taxon>Plakobranchus</taxon>
    </lineage>
</organism>
<keyword evidence="2" id="KW-1185">Reference proteome</keyword>
<evidence type="ECO:0000313" key="1">
    <source>
        <dbReference type="EMBL" id="GFO30597.1"/>
    </source>
</evidence>
<evidence type="ECO:0000313" key="2">
    <source>
        <dbReference type="Proteomes" id="UP000735302"/>
    </source>
</evidence>
<comment type="caution">
    <text evidence="1">The sequence shown here is derived from an EMBL/GenBank/DDBJ whole genome shotgun (WGS) entry which is preliminary data.</text>
</comment>